<dbReference type="SUPFAM" id="SSF50346">
    <property type="entry name" value="PRC-barrel domain"/>
    <property type="match status" value="1"/>
</dbReference>
<evidence type="ECO:0000313" key="2">
    <source>
        <dbReference type="EMBL" id="GAA4985082.1"/>
    </source>
</evidence>
<keyword evidence="3" id="KW-1185">Reference proteome</keyword>
<organism evidence="2 3">
    <name type="scientific">Yinghuangia aomiensis</name>
    <dbReference type="NCBI Taxonomy" id="676205"/>
    <lineage>
        <taxon>Bacteria</taxon>
        <taxon>Bacillati</taxon>
        <taxon>Actinomycetota</taxon>
        <taxon>Actinomycetes</taxon>
        <taxon>Kitasatosporales</taxon>
        <taxon>Streptomycetaceae</taxon>
        <taxon>Yinghuangia</taxon>
    </lineage>
</organism>
<dbReference type="InterPro" id="IPR027275">
    <property type="entry name" value="PRC-brl_dom"/>
</dbReference>
<dbReference type="Pfam" id="PF05239">
    <property type="entry name" value="PRC"/>
    <property type="match status" value="1"/>
</dbReference>
<feature type="domain" description="PRC-barrel" evidence="1">
    <location>
        <begin position="7"/>
        <end position="74"/>
    </location>
</feature>
<dbReference type="InterPro" id="IPR011033">
    <property type="entry name" value="PRC_barrel-like_sf"/>
</dbReference>
<dbReference type="Proteomes" id="UP001500466">
    <property type="component" value="Unassembled WGS sequence"/>
</dbReference>
<comment type="caution">
    <text evidence="2">The sequence shown here is derived from an EMBL/GenBank/DDBJ whole genome shotgun (WGS) entry which is preliminary data.</text>
</comment>
<dbReference type="Gene3D" id="3.90.50.10">
    <property type="entry name" value="Photosynthetic Reaction Center, subunit H, domain 2"/>
    <property type="match status" value="1"/>
</dbReference>
<sequence length="118" mass="12858">MVNTADLREWVGHHVVDAKGKKIGSLEAVYVDTRSDDPAMATVTTGHGGRRRLVFVPVHDAVVGPDYVEVPFSKPHVKSAPSIETDGVLAAEDEPGIFGYYGLPYEPGMDGERRLARR</sequence>
<evidence type="ECO:0000259" key="1">
    <source>
        <dbReference type="Pfam" id="PF05239"/>
    </source>
</evidence>
<protein>
    <submittedName>
        <fullName evidence="2">PRC-barrel domain-containing protein</fullName>
    </submittedName>
</protein>
<dbReference type="EMBL" id="BAABHS010000029">
    <property type="protein sequence ID" value="GAA4985082.1"/>
    <property type="molecule type" value="Genomic_DNA"/>
</dbReference>
<name>A0ABP9I2I8_9ACTN</name>
<accession>A0ABP9I2I8</accession>
<gene>
    <name evidence="2" type="ORF">GCM10023205_64220</name>
</gene>
<proteinExistence type="predicted"/>
<dbReference type="InterPro" id="IPR014747">
    <property type="entry name" value="Bac_photo_RC_H_C"/>
</dbReference>
<reference evidence="3" key="1">
    <citation type="journal article" date="2019" name="Int. J. Syst. Evol. Microbiol.">
        <title>The Global Catalogue of Microorganisms (GCM) 10K type strain sequencing project: providing services to taxonomists for standard genome sequencing and annotation.</title>
        <authorList>
            <consortium name="The Broad Institute Genomics Platform"/>
            <consortium name="The Broad Institute Genome Sequencing Center for Infectious Disease"/>
            <person name="Wu L."/>
            <person name="Ma J."/>
        </authorList>
    </citation>
    <scope>NUCLEOTIDE SEQUENCE [LARGE SCALE GENOMIC DNA]</scope>
    <source>
        <strain evidence="3">JCM 17986</strain>
    </source>
</reference>
<evidence type="ECO:0000313" key="3">
    <source>
        <dbReference type="Proteomes" id="UP001500466"/>
    </source>
</evidence>